<dbReference type="Pfam" id="PF05347">
    <property type="entry name" value="Complex1_LYR"/>
    <property type="match status" value="1"/>
</dbReference>
<comment type="caution">
    <text evidence="2">The sequence shown here is derived from an EMBL/GenBank/DDBJ whole genome shotgun (WGS) entry which is preliminary data.</text>
</comment>
<dbReference type="InterPro" id="IPR045297">
    <property type="entry name" value="Complex1_LYR_LYRM4"/>
</dbReference>
<organism evidence="2 3">
    <name type="scientific">Edaphochlamys debaryana</name>
    <dbReference type="NCBI Taxonomy" id="47281"/>
    <lineage>
        <taxon>Eukaryota</taxon>
        <taxon>Viridiplantae</taxon>
        <taxon>Chlorophyta</taxon>
        <taxon>core chlorophytes</taxon>
        <taxon>Chlorophyceae</taxon>
        <taxon>CS clade</taxon>
        <taxon>Chlamydomonadales</taxon>
        <taxon>Chlamydomonadales incertae sedis</taxon>
        <taxon>Edaphochlamys</taxon>
    </lineage>
</organism>
<reference evidence="2" key="1">
    <citation type="journal article" date="2020" name="bioRxiv">
        <title>Comparative genomics of Chlamydomonas.</title>
        <authorList>
            <person name="Craig R.J."/>
            <person name="Hasan A.R."/>
            <person name="Ness R.W."/>
            <person name="Keightley P.D."/>
        </authorList>
    </citation>
    <scope>NUCLEOTIDE SEQUENCE</scope>
    <source>
        <strain evidence="2">CCAP 11/70</strain>
    </source>
</reference>
<dbReference type="PANTHER" id="PTHR47158">
    <property type="entry name" value="OS08G0239000 PROTEIN"/>
    <property type="match status" value="1"/>
</dbReference>
<gene>
    <name evidence="2" type="ORF">HYH03_010798</name>
</gene>
<dbReference type="GO" id="GO:0016226">
    <property type="term" value="P:iron-sulfur cluster assembly"/>
    <property type="evidence" value="ECO:0007669"/>
    <property type="project" value="InterPro"/>
</dbReference>
<dbReference type="AlphaFoldDB" id="A0A835XYR3"/>
<dbReference type="EMBL" id="JAEHOE010000058">
    <property type="protein sequence ID" value="KAG2490881.1"/>
    <property type="molecule type" value="Genomic_DNA"/>
</dbReference>
<evidence type="ECO:0000313" key="3">
    <source>
        <dbReference type="Proteomes" id="UP000612055"/>
    </source>
</evidence>
<keyword evidence="3" id="KW-1185">Reference proteome</keyword>
<sequence>MAAANEARTLFRALLREGKRFPNYNLRDFIQRRAKESFRESAGVTDPSAVQSLLKRGREELELVKRQSTVYGLYGRKFKNVLELDLKFKPNTPAASSA</sequence>
<proteinExistence type="predicted"/>
<dbReference type="PANTHER" id="PTHR47158:SF1">
    <property type="entry name" value="OS08G0239000 PROTEIN"/>
    <property type="match status" value="1"/>
</dbReference>
<feature type="domain" description="Complex 1 LYR protein" evidence="1">
    <location>
        <begin position="6"/>
        <end position="62"/>
    </location>
</feature>
<protein>
    <recommendedName>
        <fullName evidence="1">Complex 1 LYR protein domain-containing protein</fullName>
    </recommendedName>
</protein>
<dbReference type="InterPro" id="IPR008011">
    <property type="entry name" value="Complex1_LYR_dom"/>
</dbReference>
<name>A0A835XYR3_9CHLO</name>
<dbReference type="Proteomes" id="UP000612055">
    <property type="component" value="Unassembled WGS sequence"/>
</dbReference>
<evidence type="ECO:0000259" key="1">
    <source>
        <dbReference type="Pfam" id="PF05347"/>
    </source>
</evidence>
<accession>A0A835XYR3</accession>
<dbReference type="CDD" id="cd20264">
    <property type="entry name" value="Complex1_LYR_LYRM4"/>
    <property type="match status" value="1"/>
</dbReference>
<evidence type="ECO:0000313" key="2">
    <source>
        <dbReference type="EMBL" id="KAG2490881.1"/>
    </source>
</evidence>
<dbReference type="OrthoDB" id="275715at2759"/>